<dbReference type="PANTHER" id="PTHR43187:SF2">
    <property type="entry name" value="GAMMA-GLUTAMYL-HERCYNYLCYSTEINE SULFOXIDE HYDROLASE"/>
    <property type="match status" value="1"/>
</dbReference>
<dbReference type="NCBIfam" id="TIGR03442">
    <property type="entry name" value="ergothioneine biosynthesis protein EgtC"/>
    <property type="match status" value="1"/>
</dbReference>
<keyword evidence="1" id="KW-0315">Glutamine amidotransferase</keyword>
<dbReference type="CDD" id="cd01908">
    <property type="entry name" value="YafJ"/>
    <property type="match status" value="1"/>
</dbReference>
<reference evidence="3" key="1">
    <citation type="journal article" date="2019" name="Int. J. Syst. Evol. Microbiol.">
        <title>The Global Catalogue of Microorganisms (GCM) 10K type strain sequencing project: providing services to taxonomists for standard genome sequencing and annotation.</title>
        <authorList>
            <consortium name="The Broad Institute Genomics Platform"/>
            <consortium name="The Broad Institute Genome Sequencing Center for Infectious Disease"/>
            <person name="Wu L."/>
            <person name="Ma J."/>
        </authorList>
    </citation>
    <scope>NUCLEOTIDE SEQUENCE [LARGE SCALE GENOMIC DNA]</scope>
    <source>
        <strain evidence="3">JCM 18961</strain>
    </source>
</reference>
<name>A0ABP8YIU1_9MICO</name>
<dbReference type="PANTHER" id="PTHR43187">
    <property type="entry name" value="GLUTAMINE AMIDOTRANSFERASE DUG3-RELATED"/>
    <property type="match status" value="1"/>
</dbReference>
<protein>
    <submittedName>
        <fullName evidence="2">Ergothioneine biosynthesis protein EgtC</fullName>
    </submittedName>
</protein>
<dbReference type="Proteomes" id="UP001500556">
    <property type="component" value="Unassembled WGS sequence"/>
</dbReference>
<dbReference type="InterPro" id="IPR029055">
    <property type="entry name" value="Ntn_hydrolases_N"/>
</dbReference>
<gene>
    <name evidence="2" type="primary">egtC</name>
    <name evidence="2" type="ORF">GCM10025782_33190</name>
</gene>
<dbReference type="InterPro" id="IPR026869">
    <property type="entry name" value="EgtC-like"/>
</dbReference>
<proteinExistence type="predicted"/>
<dbReference type="Gene3D" id="3.60.20.10">
    <property type="entry name" value="Glutamine Phosphoribosylpyrophosphate, subunit 1, domain 1"/>
    <property type="match status" value="1"/>
</dbReference>
<sequence length="227" mass="23824">MCRHLAWFGEPTSVADLVLRPEHGLLTQSWAPRRQAHGTVNADGWGVGLHPDGGGAPARWRSDKPMWSDTNLASVAPLLVASRVVAAVRSASAGMPADATAAAPFLHDGWLVSHNGRVEREAVGASLAAESACDAALLAARVVADGPHRVGETLAAVAAADPAARLNLLLLSRDELLATRWGDTLWVREGERGVLVASEPDDTPGWDEVPDHHVVHVTSAGVAVQPL</sequence>
<dbReference type="SUPFAM" id="SSF56235">
    <property type="entry name" value="N-terminal nucleophile aminohydrolases (Ntn hydrolases)"/>
    <property type="match status" value="1"/>
</dbReference>
<evidence type="ECO:0000313" key="3">
    <source>
        <dbReference type="Proteomes" id="UP001500556"/>
    </source>
</evidence>
<dbReference type="Pfam" id="PF13230">
    <property type="entry name" value="GATase_4"/>
    <property type="match status" value="1"/>
</dbReference>
<keyword evidence="3" id="KW-1185">Reference proteome</keyword>
<dbReference type="InterPro" id="IPR052373">
    <property type="entry name" value="Gamma-glu_amide_hydrolase"/>
</dbReference>
<comment type="caution">
    <text evidence="2">The sequence shown here is derived from an EMBL/GenBank/DDBJ whole genome shotgun (WGS) entry which is preliminary data.</text>
</comment>
<dbReference type="InterPro" id="IPR017808">
    <property type="entry name" value="EgtC"/>
</dbReference>
<dbReference type="EMBL" id="BAABLO010000012">
    <property type="protein sequence ID" value="GAA4731386.1"/>
    <property type="molecule type" value="Genomic_DNA"/>
</dbReference>
<evidence type="ECO:0000256" key="1">
    <source>
        <dbReference type="ARBA" id="ARBA00022962"/>
    </source>
</evidence>
<dbReference type="RefSeq" id="WP_345504966.1">
    <property type="nucleotide sequence ID" value="NZ_BAABLO010000012.1"/>
</dbReference>
<organism evidence="2 3">
    <name type="scientific">Pedococcus ginsenosidimutans</name>
    <dbReference type="NCBI Taxonomy" id="490570"/>
    <lineage>
        <taxon>Bacteria</taxon>
        <taxon>Bacillati</taxon>
        <taxon>Actinomycetota</taxon>
        <taxon>Actinomycetes</taxon>
        <taxon>Micrococcales</taxon>
        <taxon>Intrasporangiaceae</taxon>
        <taxon>Pedococcus</taxon>
    </lineage>
</organism>
<evidence type="ECO:0000313" key="2">
    <source>
        <dbReference type="EMBL" id="GAA4731386.1"/>
    </source>
</evidence>
<accession>A0ABP8YIU1</accession>